<protein>
    <recommendedName>
        <fullName evidence="5">Aminopeptidase N</fullName>
        <ecNumber evidence="4">3.4.11.2</ecNumber>
    </recommendedName>
</protein>
<dbReference type="GO" id="GO:0016285">
    <property type="term" value="F:alanyl aminopeptidase activity"/>
    <property type="evidence" value="ECO:0007669"/>
    <property type="project" value="UniProtKB-EC"/>
</dbReference>
<evidence type="ECO:0000256" key="9">
    <source>
        <dbReference type="ARBA" id="ARBA00022833"/>
    </source>
</evidence>
<dbReference type="PANTHER" id="PTHR11533">
    <property type="entry name" value="PROTEASE M1 ZINC METALLOPROTEASE"/>
    <property type="match status" value="1"/>
</dbReference>
<dbReference type="SUPFAM" id="SSF55486">
    <property type="entry name" value="Metalloproteases ('zincins'), catalytic domain"/>
    <property type="match status" value="1"/>
</dbReference>
<evidence type="ECO:0000256" key="8">
    <source>
        <dbReference type="ARBA" id="ARBA00022801"/>
    </source>
</evidence>
<reference evidence="12 13" key="1">
    <citation type="submission" date="2015-10" db="EMBL/GenBank/DDBJ databases">
        <title>Metagenome-Assembled Genomes uncover a global brackish microbiome.</title>
        <authorList>
            <person name="Hugerth L.W."/>
            <person name="Larsson J."/>
            <person name="Alneberg J."/>
            <person name="Lindh M.V."/>
            <person name="Legrand C."/>
            <person name="Pinhassi J."/>
            <person name="Andersson A.F."/>
        </authorList>
    </citation>
    <scope>NUCLEOTIDE SEQUENCE [LARGE SCALE GENOMIC DNA]</scope>
    <source>
        <strain evidence="12">BACL4 MAG-120507-bin80</strain>
    </source>
</reference>
<dbReference type="EC" id="3.4.11.2" evidence="4"/>
<dbReference type="SUPFAM" id="SSF63737">
    <property type="entry name" value="Leukotriene A4 hydrolase N-terminal domain"/>
    <property type="match status" value="1"/>
</dbReference>
<dbReference type="EMBL" id="LIBB01000062">
    <property type="protein sequence ID" value="KRO72537.1"/>
    <property type="molecule type" value="Genomic_DNA"/>
</dbReference>
<dbReference type="Pfam" id="PF01433">
    <property type="entry name" value="Peptidase_M1"/>
    <property type="match status" value="1"/>
</dbReference>
<sequence length="747" mass="83320">LAFEAGDAALNRSDDFLYTLFVPDRAHFSLPLIDQPNLKGSVAWTISAPSDWQVVTNSSELSALAVKSELAQENQTTRAFARTEPLPSYLFAFAAGKFQRETKTINDREMTMYHRETDRDKVDANIDEIFDLHAQALAWLEDYTAIPYPFEKFDFVLIPSFQYGGMEHPGNILYREASLMLDATATQNQILARASVIAHETAHMWFGDLVTMNWFDDVWTKEVFANFMAAKIVNPAFPEVDHELRFHTAHHPSAYAVDRTAGANAIGQSLENLRYAGTLYGAIIYQKAPIVMRHLENLIGPDVLREGLREYLEDNAYGNATWPQLIALLDSKTALNLDEWNKAWVYEAGRPRIVVTREASDEQGRTHVVVRQEDPAGMGRIWPQKLSLLAITSTSQTIHHIELGSDAVVIPAPAGDASAAMILLPNASGIEYADFVLDPQSQNGLLRDIGSIEPPVARGAAWTTLWEEVQEGRLAAGLYLDTALGELPAEQNELIINRVLGTLDESYWLRLDTQARLAVSGPLEAMLWREVESTLRDTSARAAFYRSYRALATTDTGVERLIRLWEGDEEVAGLPLSEADMIALVSGLALRRVDGSERRLDEQEARIKNTDRLARYRFVRPSLSDSDEARDALFTSFANADNRSNEPWVLEAMRNLQSPLRGGSPHLILPALNLVEEIQETGDIFFPGRWLDATLGQTSSKRAAEIVGGYLANNPQLSPRLANKLLQSADVLLRLNTENYPVESSPQ</sequence>
<evidence type="ECO:0000256" key="3">
    <source>
        <dbReference type="ARBA" id="ARBA00010136"/>
    </source>
</evidence>
<dbReference type="InterPro" id="IPR027268">
    <property type="entry name" value="Peptidase_M4/M1_CTD_sf"/>
</dbReference>
<dbReference type="GO" id="GO:0008270">
    <property type="term" value="F:zinc ion binding"/>
    <property type="evidence" value="ECO:0007669"/>
    <property type="project" value="InterPro"/>
</dbReference>
<dbReference type="CDD" id="cd09602">
    <property type="entry name" value="M1_APN"/>
    <property type="match status" value="1"/>
</dbReference>
<comment type="caution">
    <text evidence="12">The sequence shown here is derived from an EMBL/GenBank/DDBJ whole genome shotgun (WGS) entry which is preliminary data.</text>
</comment>
<dbReference type="GO" id="GO:0006508">
    <property type="term" value="P:proteolysis"/>
    <property type="evidence" value="ECO:0007669"/>
    <property type="project" value="UniProtKB-KW"/>
</dbReference>
<dbReference type="PANTHER" id="PTHR11533:SF299">
    <property type="entry name" value="AMINOPEPTIDASE"/>
    <property type="match status" value="1"/>
</dbReference>
<dbReference type="InterPro" id="IPR001930">
    <property type="entry name" value="Peptidase_M1"/>
</dbReference>
<evidence type="ECO:0000256" key="7">
    <source>
        <dbReference type="ARBA" id="ARBA00022723"/>
    </source>
</evidence>
<dbReference type="GO" id="GO:0043171">
    <property type="term" value="P:peptide catabolic process"/>
    <property type="evidence" value="ECO:0007669"/>
    <property type="project" value="TreeGrafter"/>
</dbReference>
<comment type="catalytic activity">
    <reaction evidence="1">
        <text>Release of an N-terminal amino acid, Xaa-|-Yaa- from a peptide, amide or arylamide. Xaa is preferably Ala, but may be most amino acids including Pro (slow action). When a terminal hydrophobic residue is followed by a prolyl residue, the two may be released as an intact Xaa-Pro dipeptide.</text>
        <dbReference type="EC" id="3.4.11.2"/>
    </reaction>
</comment>
<dbReference type="GO" id="GO:0005615">
    <property type="term" value="C:extracellular space"/>
    <property type="evidence" value="ECO:0007669"/>
    <property type="project" value="TreeGrafter"/>
</dbReference>
<dbReference type="AlphaFoldDB" id="A0A0R2SCE6"/>
<evidence type="ECO:0000256" key="6">
    <source>
        <dbReference type="ARBA" id="ARBA00022670"/>
    </source>
</evidence>
<accession>A0A0R2SCE6</accession>
<evidence type="ECO:0000256" key="2">
    <source>
        <dbReference type="ARBA" id="ARBA00001947"/>
    </source>
</evidence>
<gene>
    <name evidence="12" type="ORF">ABR69_10950</name>
</gene>
<evidence type="ECO:0000256" key="1">
    <source>
        <dbReference type="ARBA" id="ARBA00000098"/>
    </source>
</evidence>
<dbReference type="Gene3D" id="1.10.390.10">
    <property type="entry name" value="Neutral Protease Domain 2"/>
    <property type="match status" value="1"/>
</dbReference>
<keyword evidence="9" id="KW-0862">Zinc</keyword>
<proteinExistence type="inferred from homology"/>
<evidence type="ECO:0000256" key="5">
    <source>
        <dbReference type="ARBA" id="ARBA00015611"/>
    </source>
</evidence>
<evidence type="ECO:0000313" key="13">
    <source>
        <dbReference type="Proteomes" id="UP000051934"/>
    </source>
</evidence>
<keyword evidence="6" id="KW-0645">Protease</keyword>
<dbReference type="Gene3D" id="2.60.40.1730">
    <property type="entry name" value="tricorn interacting facor f3 domain"/>
    <property type="match status" value="1"/>
</dbReference>
<organism evidence="12 13">
    <name type="scientific">OM182 bacterium BACL3 MAG-120507-bin80</name>
    <dbReference type="NCBI Taxonomy" id="1655577"/>
    <lineage>
        <taxon>Bacteria</taxon>
        <taxon>Pseudomonadati</taxon>
        <taxon>Pseudomonadota</taxon>
        <taxon>Gammaproteobacteria</taxon>
        <taxon>OMG group</taxon>
        <taxon>OM182 clade</taxon>
    </lineage>
</organism>
<evidence type="ECO:0000256" key="10">
    <source>
        <dbReference type="ARBA" id="ARBA00023049"/>
    </source>
</evidence>
<dbReference type="GO" id="GO:0070006">
    <property type="term" value="F:metalloaminopeptidase activity"/>
    <property type="evidence" value="ECO:0007669"/>
    <property type="project" value="TreeGrafter"/>
</dbReference>
<comment type="similarity">
    <text evidence="3">Belongs to the peptidase M1 family.</text>
</comment>
<dbReference type="GO" id="GO:0005737">
    <property type="term" value="C:cytoplasm"/>
    <property type="evidence" value="ECO:0007669"/>
    <property type="project" value="TreeGrafter"/>
</dbReference>
<keyword evidence="7" id="KW-0479">Metal-binding</keyword>
<feature type="non-terminal residue" evidence="12">
    <location>
        <position position="1"/>
    </location>
</feature>
<name>A0A0R2SCE6_9GAMM</name>
<dbReference type="GO" id="GO:0042277">
    <property type="term" value="F:peptide binding"/>
    <property type="evidence" value="ECO:0007669"/>
    <property type="project" value="TreeGrafter"/>
</dbReference>
<evidence type="ECO:0000259" key="11">
    <source>
        <dbReference type="Pfam" id="PF01433"/>
    </source>
</evidence>
<dbReference type="InterPro" id="IPR050344">
    <property type="entry name" value="Peptidase_M1_aminopeptidases"/>
</dbReference>
<dbReference type="GO" id="GO:0016020">
    <property type="term" value="C:membrane"/>
    <property type="evidence" value="ECO:0007669"/>
    <property type="project" value="TreeGrafter"/>
</dbReference>
<dbReference type="InterPro" id="IPR014782">
    <property type="entry name" value="Peptidase_M1_dom"/>
</dbReference>
<feature type="domain" description="Peptidase M1 membrane alanine aminopeptidase" evidence="11">
    <location>
        <begin position="131"/>
        <end position="344"/>
    </location>
</feature>
<dbReference type="PRINTS" id="PR00756">
    <property type="entry name" value="ALADIPTASE"/>
</dbReference>
<dbReference type="Proteomes" id="UP000051934">
    <property type="component" value="Unassembled WGS sequence"/>
</dbReference>
<dbReference type="InterPro" id="IPR042097">
    <property type="entry name" value="Aminopeptidase_N-like_N_sf"/>
</dbReference>
<keyword evidence="8" id="KW-0378">Hydrolase</keyword>
<keyword evidence="10" id="KW-0482">Metalloprotease</keyword>
<evidence type="ECO:0000256" key="4">
    <source>
        <dbReference type="ARBA" id="ARBA00012564"/>
    </source>
</evidence>
<evidence type="ECO:0000313" key="12">
    <source>
        <dbReference type="EMBL" id="KRO72537.1"/>
    </source>
</evidence>
<comment type="cofactor">
    <cofactor evidence="2">
        <name>Zn(2+)</name>
        <dbReference type="ChEBI" id="CHEBI:29105"/>
    </cofactor>
</comment>